<dbReference type="PANTHER" id="PTHR47186">
    <property type="entry name" value="LEUCINE-RICH REPEAT-CONTAINING PROTEIN 57"/>
    <property type="match status" value="1"/>
</dbReference>
<keyword evidence="2" id="KW-0547">Nucleotide-binding</keyword>
<dbReference type="OrthoDB" id="1288111at2759"/>
<evidence type="ECO:0000256" key="1">
    <source>
        <dbReference type="ARBA" id="ARBA00022737"/>
    </source>
</evidence>
<dbReference type="RefSeq" id="XP_016505064.1">
    <property type="nucleotide sequence ID" value="XM_016649578.1"/>
</dbReference>
<keyword evidence="3" id="KW-0067">ATP-binding</keyword>
<name>A0A1S4CVN8_TOBAC</name>
<accession>A0A1S4CVN8</accession>
<dbReference type="KEGG" id="nta:107822993"/>
<dbReference type="OMA" id="DGCHIVE"/>
<dbReference type="Proteomes" id="UP000790787">
    <property type="component" value="Chromosome 17"/>
</dbReference>
<keyword evidence="4" id="KW-1185">Reference proteome</keyword>
<dbReference type="AlphaFoldDB" id="A0A1S4CVN8"/>
<dbReference type="InterPro" id="IPR058922">
    <property type="entry name" value="WHD_DRP"/>
</dbReference>
<reference evidence="4" key="1">
    <citation type="journal article" date="2014" name="Nat. Commun.">
        <title>The tobacco genome sequence and its comparison with those of tomato and potato.</title>
        <authorList>
            <person name="Sierro N."/>
            <person name="Battey J.N."/>
            <person name="Ouadi S."/>
            <person name="Bakaher N."/>
            <person name="Bovet L."/>
            <person name="Willig A."/>
            <person name="Goepfert S."/>
            <person name="Peitsch M.C."/>
            <person name="Ivanov N.V."/>
        </authorList>
    </citation>
    <scope>NUCLEOTIDE SEQUENCE [LARGE SCALE GENOMIC DNA]</scope>
</reference>
<keyword evidence="1" id="KW-0677">Repeat</keyword>
<evidence type="ECO:0000256" key="3">
    <source>
        <dbReference type="ARBA" id="ARBA00022840"/>
    </source>
</evidence>
<sequence length="446" mass="51053">MFDHNKAAVEQDKDKSSKMKDEIFEKAWNFEAHLRSCLHCCLFPDSYEFEKQTMVQLWVAEGFFEPEGDRMEDRARAHFDNLLEKEYVVATEFDSFGAPVKYKVTDAMHRFLQIAPQVGVSYLKVEETDQLGSVSEQMQHLFLISKNIKPTSFKILSRFKHLHTLVLLCEHGSSMGRVPQDLFYSVKQLRSLSLRRSGISEIPISIGSLKSLRYFDVSGTPIKCLPESIVRLQNLQTLKLDGCANLVGLPLKISKLANLRHLEFDLRGPMPVKMGNLTNLQTLRAFPVGTEDGCHIVELKHLVNLRESFCISRLENVLSSHEAKEAAMTNKKYIRELELRWGYRCSGSSKSEEEILDFLKPTACLQKLRILFYNGSIFPSWINNGSYLCNIVNLTLHSCRNCLVLPSLGGLPSLKVLYIVEFSEVRFIDNHFRRSYGNEVDHAFQS</sequence>
<dbReference type="InterPro" id="IPR055414">
    <property type="entry name" value="LRR_R13L4/SHOC2-like"/>
</dbReference>
<dbReference type="InterPro" id="IPR056789">
    <property type="entry name" value="LRR_R13L1-DRL21"/>
</dbReference>
<dbReference type="PANTHER" id="PTHR47186:SF13">
    <property type="entry name" value="DISEASE RESISTANCE PROTEIN RGA3"/>
    <property type="match status" value="1"/>
</dbReference>
<gene>
    <name evidence="5" type="primary">LOC107822993</name>
</gene>
<dbReference type="InterPro" id="IPR032675">
    <property type="entry name" value="LRR_dom_sf"/>
</dbReference>
<dbReference type="Pfam" id="PF25019">
    <property type="entry name" value="LRR_R13L1-DRL21"/>
    <property type="match status" value="1"/>
</dbReference>
<evidence type="ECO:0000313" key="5">
    <source>
        <dbReference type="RefSeq" id="XP_016505064.1"/>
    </source>
</evidence>
<organism evidence="4 5">
    <name type="scientific">Nicotiana tabacum</name>
    <name type="common">Common tobacco</name>
    <dbReference type="NCBI Taxonomy" id="4097"/>
    <lineage>
        <taxon>Eukaryota</taxon>
        <taxon>Viridiplantae</taxon>
        <taxon>Streptophyta</taxon>
        <taxon>Embryophyta</taxon>
        <taxon>Tracheophyta</taxon>
        <taxon>Spermatophyta</taxon>
        <taxon>Magnoliopsida</taxon>
        <taxon>eudicotyledons</taxon>
        <taxon>Gunneridae</taxon>
        <taxon>Pentapetalae</taxon>
        <taxon>asterids</taxon>
        <taxon>lamiids</taxon>
        <taxon>Solanales</taxon>
        <taxon>Solanaceae</taxon>
        <taxon>Nicotianoideae</taxon>
        <taxon>Nicotianeae</taxon>
        <taxon>Nicotiana</taxon>
    </lineage>
</organism>
<protein>
    <submittedName>
        <fullName evidence="5">Disease resistance RPP13-like protein 1</fullName>
    </submittedName>
</protein>
<proteinExistence type="predicted"/>
<reference evidence="5" key="2">
    <citation type="submission" date="2025-08" db="UniProtKB">
        <authorList>
            <consortium name="RefSeq"/>
        </authorList>
    </citation>
    <scope>IDENTIFICATION</scope>
</reference>
<dbReference type="GeneID" id="107822993"/>
<dbReference type="Pfam" id="PF23559">
    <property type="entry name" value="WHD_DRP"/>
    <property type="match status" value="1"/>
</dbReference>
<dbReference type="Gene3D" id="3.80.10.10">
    <property type="entry name" value="Ribonuclease Inhibitor"/>
    <property type="match status" value="1"/>
</dbReference>
<evidence type="ECO:0000313" key="4">
    <source>
        <dbReference type="Proteomes" id="UP000790787"/>
    </source>
</evidence>
<evidence type="ECO:0000256" key="2">
    <source>
        <dbReference type="ARBA" id="ARBA00022741"/>
    </source>
</evidence>
<dbReference type="SUPFAM" id="SSF52058">
    <property type="entry name" value="L domain-like"/>
    <property type="match status" value="1"/>
</dbReference>
<dbReference type="PaxDb" id="4097-A0A1S4CVN8"/>
<dbReference type="STRING" id="4097.A0A1S4CVN8"/>
<dbReference type="Pfam" id="PF23598">
    <property type="entry name" value="LRR_14"/>
    <property type="match status" value="1"/>
</dbReference>